<comment type="caution">
    <text evidence="1">The sequence shown here is derived from an EMBL/GenBank/DDBJ whole genome shotgun (WGS) entry which is preliminary data.</text>
</comment>
<gene>
    <name evidence="2" type="ORF">O3H35_15935</name>
    <name evidence="1" type="ORF">O3H54_12565</name>
</gene>
<evidence type="ECO:0000313" key="1">
    <source>
        <dbReference type="EMBL" id="MCZ3366715.1"/>
    </source>
</evidence>
<protein>
    <submittedName>
        <fullName evidence="1">Uncharacterized protein</fullName>
    </submittedName>
</protein>
<proteinExistence type="predicted"/>
<sequence>MTTRCGIRGIKSIEKTQNIENKVCCCKNGDETVDKSDIKKVKPKER</sequence>
<dbReference type="EMBL" id="JAPVER010000020">
    <property type="protein sequence ID" value="MCZ3366715.1"/>
    <property type="molecule type" value="Genomic_DNA"/>
</dbReference>
<name>A0A9E5DMI0_9EURY</name>
<organism evidence="1 3">
    <name type="scientific">Methanobacterium veterum</name>
    <dbReference type="NCBI Taxonomy" id="408577"/>
    <lineage>
        <taxon>Archaea</taxon>
        <taxon>Methanobacteriati</taxon>
        <taxon>Methanobacteriota</taxon>
        <taxon>Methanomada group</taxon>
        <taxon>Methanobacteria</taxon>
        <taxon>Methanobacteriales</taxon>
        <taxon>Methanobacteriaceae</taxon>
        <taxon>Methanobacterium</taxon>
    </lineage>
</organism>
<keyword evidence="3" id="KW-1185">Reference proteome</keyword>
<dbReference type="AlphaFoldDB" id="A0A9E5DMI0"/>
<dbReference type="Proteomes" id="UP001068021">
    <property type="component" value="Unassembled WGS sequence"/>
</dbReference>
<dbReference type="RefSeq" id="WP_157197552.1">
    <property type="nucleotide sequence ID" value="NZ_JAPVER010000020.1"/>
</dbReference>
<evidence type="ECO:0000313" key="2">
    <source>
        <dbReference type="EMBL" id="MCZ3374139.1"/>
    </source>
</evidence>
<evidence type="ECO:0000313" key="3">
    <source>
        <dbReference type="Proteomes" id="UP001068021"/>
    </source>
</evidence>
<dbReference type="Proteomes" id="UP001074446">
    <property type="component" value="Unassembled WGS sequence"/>
</dbReference>
<accession>A0A9E5DMI0</accession>
<dbReference type="EMBL" id="JAPVES010000030">
    <property type="protein sequence ID" value="MCZ3374139.1"/>
    <property type="molecule type" value="Genomic_DNA"/>
</dbReference>
<reference evidence="1" key="1">
    <citation type="submission" date="2022-12" db="EMBL/GenBank/DDBJ databases">
        <title>Reclassification of two methanogenic archaea species isolated from the Kolyma lowland permafrost.</title>
        <authorList>
            <person name="Trubitsyn V.E."/>
            <person name="Rivkina E.M."/>
            <person name="Shcherbakova V.A."/>
        </authorList>
    </citation>
    <scope>NUCLEOTIDE SEQUENCE</scope>
    <source>
        <strain evidence="1">M2</strain>
        <strain evidence="2">MK4</strain>
    </source>
</reference>